<feature type="compositionally biased region" description="Polar residues" evidence="1">
    <location>
        <begin position="56"/>
        <end position="72"/>
    </location>
</feature>
<feature type="compositionally biased region" description="Polar residues" evidence="1">
    <location>
        <begin position="30"/>
        <end position="46"/>
    </location>
</feature>
<organism evidence="2 3">
    <name type="scientific">Peronospora matthiolae</name>
    <dbReference type="NCBI Taxonomy" id="2874970"/>
    <lineage>
        <taxon>Eukaryota</taxon>
        <taxon>Sar</taxon>
        <taxon>Stramenopiles</taxon>
        <taxon>Oomycota</taxon>
        <taxon>Peronosporomycetes</taxon>
        <taxon>Peronosporales</taxon>
        <taxon>Peronosporaceae</taxon>
        <taxon>Peronospora</taxon>
    </lineage>
</organism>
<sequence>MPTKRGKANGSPEKVPMQSSTKRTRRDDSQPSQSTPGARSNLSSHNSVDDELSVSVDYNDTTPLPSPQSGDVQSALMGYMSPPLEAPNLEGASMLPASEFHAASPASTSAANISERANS</sequence>
<accession>A0AAV1V526</accession>
<evidence type="ECO:0000256" key="1">
    <source>
        <dbReference type="SAM" id="MobiDB-lite"/>
    </source>
</evidence>
<gene>
    <name evidence="2" type="ORF">PM001_LOCUS27189</name>
</gene>
<feature type="region of interest" description="Disordered" evidence="1">
    <location>
        <begin position="100"/>
        <end position="119"/>
    </location>
</feature>
<reference evidence="2" key="1">
    <citation type="submission" date="2024-01" db="EMBL/GenBank/DDBJ databases">
        <authorList>
            <person name="Webb A."/>
        </authorList>
    </citation>
    <scope>NUCLEOTIDE SEQUENCE</scope>
    <source>
        <strain evidence="2">Pm1</strain>
    </source>
</reference>
<evidence type="ECO:0000313" key="2">
    <source>
        <dbReference type="EMBL" id="CAK7942039.1"/>
    </source>
</evidence>
<name>A0AAV1V526_9STRA</name>
<feature type="compositionally biased region" description="Polar residues" evidence="1">
    <location>
        <begin position="105"/>
        <end position="119"/>
    </location>
</feature>
<comment type="caution">
    <text evidence="2">The sequence shown here is derived from an EMBL/GenBank/DDBJ whole genome shotgun (WGS) entry which is preliminary data.</text>
</comment>
<protein>
    <submittedName>
        <fullName evidence="2">Uncharacterized protein</fullName>
    </submittedName>
</protein>
<proteinExistence type="predicted"/>
<evidence type="ECO:0000313" key="3">
    <source>
        <dbReference type="Proteomes" id="UP001162060"/>
    </source>
</evidence>
<dbReference type="Proteomes" id="UP001162060">
    <property type="component" value="Unassembled WGS sequence"/>
</dbReference>
<dbReference type="EMBL" id="CAKLBY020000267">
    <property type="protein sequence ID" value="CAK7942039.1"/>
    <property type="molecule type" value="Genomic_DNA"/>
</dbReference>
<feature type="region of interest" description="Disordered" evidence="1">
    <location>
        <begin position="1"/>
        <end position="92"/>
    </location>
</feature>
<dbReference type="AlphaFoldDB" id="A0AAV1V526"/>